<name>W4MBF9_9BACT</name>
<comment type="caution">
    <text evidence="2">The sequence shown here is derived from an EMBL/GenBank/DDBJ whole genome shotgun (WGS) entry which is preliminary data.</text>
</comment>
<dbReference type="EMBL" id="AZHX01000556">
    <property type="protein sequence ID" value="ETX06977.1"/>
    <property type="molecule type" value="Genomic_DNA"/>
</dbReference>
<dbReference type="InterPro" id="IPR050228">
    <property type="entry name" value="Carboxylesterase_BioH"/>
</dbReference>
<dbReference type="AlphaFoldDB" id="W4MBF9"/>
<feature type="domain" description="AB hydrolase-1" evidence="1">
    <location>
        <begin position="22"/>
        <end position="252"/>
    </location>
</feature>
<gene>
    <name evidence="2" type="ORF">ETSY2_13880</name>
</gene>
<evidence type="ECO:0000313" key="2">
    <source>
        <dbReference type="EMBL" id="ETX06977.1"/>
    </source>
</evidence>
<evidence type="ECO:0000259" key="1">
    <source>
        <dbReference type="Pfam" id="PF12697"/>
    </source>
</evidence>
<dbReference type="PANTHER" id="PTHR43194">
    <property type="entry name" value="HYDROLASE ALPHA/BETA FOLD FAMILY"/>
    <property type="match status" value="1"/>
</dbReference>
<protein>
    <submittedName>
        <fullName evidence="2">3-oxoadipate enol-lactonase</fullName>
    </submittedName>
</protein>
<dbReference type="Gene3D" id="3.40.50.1820">
    <property type="entry name" value="alpha/beta hydrolase"/>
    <property type="match status" value="1"/>
</dbReference>
<evidence type="ECO:0000313" key="3">
    <source>
        <dbReference type="Proteomes" id="UP000019140"/>
    </source>
</evidence>
<reference evidence="2 3" key="1">
    <citation type="journal article" date="2014" name="Nature">
        <title>An environmental bacterial taxon with a large and distinct metabolic repertoire.</title>
        <authorList>
            <person name="Wilson M.C."/>
            <person name="Mori T."/>
            <person name="Ruckert C."/>
            <person name="Uria A.R."/>
            <person name="Helf M.J."/>
            <person name="Takada K."/>
            <person name="Gernert C."/>
            <person name="Steffens U.A."/>
            <person name="Heycke N."/>
            <person name="Schmitt S."/>
            <person name="Rinke C."/>
            <person name="Helfrich E.J."/>
            <person name="Brachmann A.O."/>
            <person name="Gurgui C."/>
            <person name="Wakimoto T."/>
            <person name="Kracht M."/>
            <person name="Crusemann M."/>
            <person name="Hentschel U."/>
            <person name="Abe I."/>
            <person name="Matsunaga S."/>
            <person name="Kalinowski J."/>
            <person name="Takeyama H."/>
            <person name="Piel J."/>
        </authorList>
    </citation>
    <scope>NUCLEOTIDE SEQUENCE [LARGE SCALE GENOMIC DNA]</scope>
    <source>
        <strain evidence="3">TSY2</strain>
    </source>
</reference>
<accession>W4MBF9</accession>
<organism evidence="2 3">
    <name type="scientific">Candidatus Entotheonella gemina</name>
    <dbReference type="NCBI Taxonomy" id="1429439"/>
    <lineage>
        <taxon>Bacteria</taxon>
        <taxon>Pseudomonadati</taxon>
        <taxon>Nitrospinota/Tectimicrobiota group</taxon>
        <taxon>Candidatus Tectimicrobiota</taxon>
        <taxon>Candidatus Entotheonellia</taxon>
        <taxon>Candidatus Entotheonellales</taxon>
        <taxon>Candidatus Entotheonellaceae</taxon>
        <taxon>Candidatus Entotheonella</taxon>
    </lineage>
</organism>
<dbReference type="Proteomes" id="UP000019140">
    <property type="component" value="Unassembled WGS sequence"/>
</dbReference>
<proteinExistence type="predicted"/>
<sequence>MAPCTDNGTVYEWSGPEGAPVVVLIHGLGLNRYTWQWHEAALSARYRVLNYDLFGHGESGPPPATPSLSLFSTQLCNLLDSLDIERCAIVGFSLGGMINRRFALDHADRLQALAILNSPHERSPEAQKAVEDRAAQTAQGGSAATLDATIERWFTPEFRTTRPEIIALIRQWVMANDPVIYAQCRQVLASGVVELIRPAVPIVQPTLVMTAENDSGSTPAMAHAIASEIPDARTIIVPKLQHMALVEAPSQFTEPLLRFLEEALA</sequence>
<dbReference type="InterPro" id="IPR000073">
    <property type="entry name" value="AB_hydrolase_1"/>
</dbReference>
<dbReference type="PANTHER" id="PTHR43194:SF2">
    <property type="entry name" value="PEROXISOMAL MEMBRANE PROTEIN LPX1"/>
    <property type="match status" value="1"/>
</dbReference>
<dbReference type="Pfam" id="PF12697">
    <property type="entry name" value="Abhydrolase_6"/>
    <property type="match status" value="1"/>
</dbReference>
<dbReference type="HOGENOM" id="CLU_020336_50_3_7"/>
<keyword evidence="3" id="KW-1185">Reference proteome</keyword>
<dbReference type="SUPFAM" id="SSF53474">
    <property type="entry name" value="alpha/beta-Hydrolases"/>
    <property type="match status" value="1"/>
</dbReference>
<dbReference type="PRINTS" id="PR00111">
    <property type="entry name" value="ABHYDROLASE"/>
</dbReference>
<dbReference type="InterPro" id="IPR029058">
    <property type="entry name" value="AB_hydrolase_fold"/>
</dbReference>